<dbReference type="EMBL" id="CCEJ010000010">
    <property type="protein sequence ID" value="CDR34852.1"/>
    <property type="molecule type" value="Genomic_DNA"/>
</dbReference>
<dbReference type="Gene3D" id="3.60.15.10">
    <property type="entry name" value="Ribonuclease Z/Hydroxyacylglutathione hydrolase-like"/>
    <property type="match status" value="1"/>
</dbReference>
<protein>
    <submittedName>
        <fullName evidence="4">RNA-metabolising metallo-beta-lactamase</fullName>
    </submittedName>
</protein>
<dbReference type="GO" id="GO:0016787">
    <property type="term" value="F:hydrolase activity"/>
    <property type="evidence" value="ECO:0007669"/>
    <property type="project" value="UniProtKB-KW"/>
</dbReference>
<feature type="domain" description="Metallo-beta-lactamase" evidence="2">
    <location>
        <begin position="14"/>
        <end position="235"/>
    </location>
</feature>
<dbReference type="eggNOG" id="COG1236">
    <property type="taxonomic scope" value="Bacteria"/>
</dbReference>
<accession>A0A090D052</accession>
<evidence type="ECO:0000313" key="4">
    <source>
        <dbReference type="EMBL" id="CDR34852.1"/>
    </source>
</evidence>
<comment type="caution">
    <text evidence="4">The sequence shown here is derived from an EMBL/GenBank/DDBJ whole genome shotgun (WGS) entry which is preliminary data.</text>
</comment>
<evidence type="ECO:0000313" key="5">
    <source>
        <dbReference type="Proteomes" id="UP000031552"/>
    </source>
</evidence>
<dbReference type="InterPro" id="IPR011108">
    <property type="entry name" value="RMMBL"/>
</dbReference>
<reference evidence="4" key="1">
    <citation type="submission" date="2013-12" db="EMBL/GenBank/DDBJ databases">
        <authorList>
            <person name="Linke B."/>
        </authorList>
    </citation>
    <scope>NUCLEOTIDE SEQUENCE [LARGE SCALE GENOMIC DNA]</scope>
    <source>
        <strain evidence="4">CRIB-18</strain>
    </source>
</reference>
<dbReference type="Pfam" id="PF10996">
    <property type="entry name" value="Beta-Casp"/>
    <property type="match status" value="1"/>
</dbReference>
<sequence>MKIKVFGAAGGEVTGSAYLIETANAKVMIDAGMFQGGKRTEEKNKLPEGVDPRSLDALLLTHAHLDHTGRVPLLLKYGFKNSIYATSATLDLAEIVLQDSARIQLQDTERKNRYHPEQHFEALYVPEDLKNFRSQSKIVDLHERFDVAEGISAKFYEAGHMLGSASIELTVEEKGRTAVIVFSGDLGPYEQPIVRPFELLKDADVVFLESTYGNRNHRSYSETIKEFEEIIYQAFEKKGKILIPAFAIGRTQHILYQLAILFFQNKVPPFPVIVDSPMAIEAGKVFVHHPDLFDEETVSLRKQGVFPLDRTWFKFTTSVEESKQLNDLKGPCAILAGAGMCNGGRIQHHLKFNLPNTSTQVLIVGYQGYGSLGRLLVDGAREVKIHGEKIQVRAKVHTLNGFSAHAGQNDLLKWFSTLAAAKPKVLLTHGENLEREALASQIVKDYGLKPMLPELNQVIEI</sequence>
<name>A0A090D052_9BACT</name>
<dbReference type="SMART" id="SM01027">
    <property type="entry name" value="Beta-Casp"/>
    <property type="match status" value="1"/>
</dbReference>
<dbReference type="GO" id="GO:0004521">
    <property type="term" value="F:RNA endonuclease activity"/>
    <property type="evidence" value="ECO:0007669"/>
    <property type="project" value="TreeGrafter"/>
</dbReference>
<dbReference type="SUPFAM" id="SSF56281">
    <property type="entry name" value="Metallo-hydrolase/oxidoreductase"/>
    <property type="match status" value="1"/>
</dbReference>
<keyword evidence="1" id="KW-0378">Hydrolase</keyword>
<dbReference type="InterPro" id="IPR036866">
    <property type="entry name" value="RibonucZ/Hydroxyglut_hydro"/>
</dbReference>
<dbReference type="PANTHER" id="PTHR11203">
    <property type="entry name" value="CLEAVAGE AND POLYADENYLATION SPECIFICITY FACTOR FAMILY MEMBER"/>
    <property type="match status" value="1"/>
</dbReference>
<proteinExistence type="predicted"/>
<evidence type="ECO:0000259" key="2">
    <source>
        <dbReference type="SMART" id="SM00849"/>
    </source>
</evidence>
<dbReference type="PANTHER" id="PTHR11203:SF37">
    <property type="entry name" value="INTEGRATOR COMPLEX SUBUNIT 11"/>
    <property type="match status" value="1"/>
</dbReference>
<organism evidence="4 5">
    <name type="scientific">Candidatus Criblamydia sequanensis CRIB-18</name>
    <dbReference type="NCBI Taxonomy" id="1437425"/>
    <lineage>
        <taxon>Bacteria</taxon>
        <taxon>Pseudomonadati</taxon>
        <taxon>Chlamydiota</taxon>
        <taxon>Chlamydiia</taxon>
        <taxon>Parachlamydiales</taxon>
        <taxon>Candidatus Criblamydiaceae</taxon>
        <taxon>Candidatus Criblamydia</taxon>
    </lineage>
</organism>
<dbReference type="RefSeq" id="WP_041018409.1">
    <property type="nucleotide sequence ID" value="NZ_CCEJ010000010.1"/>
</dbReference>
<keyword evidence="5" id="KW-1185">Reference proteome</keyword>
<dbReference type="InterPro" id="IPR022712">
    <property type="entry name" value="Beta_Casp"/>
</dbReference>
<dbReference type="Proteomes" id="UP000031552">
    <property type="component" value="Unassembled WGS sequence"/>
</dbReference>
<dbReference type="Pfam" id="PF00753">
    <property type="entry name" value="Lactamase_B"/>
    <property type="match status" value="1"/>
</dbReference>
<feature type="domain" description="Beta-Casp" evidence="3">
    <location>
        <begin position="251"/>
        <end position="376"/>
    </location>
</feature>
<dbReference type="AlphaFoldDB" id="A0A090D052"/>
<dbReference type="InterPro" id="IPR050698">
    <property type="entry name" value="MBL"/>
</dbReference>
<dbReference type="Gene3D" id="3.40.50.10890">
    <property type="match status" value="1"/>
</dbReference>
<dbReference type="InterPro" id="IPR001279">
    <property type="entry name" value="Metallo-B-lactamas"/>
</dbReference>
<gene>
    <name evidence="4" type="ORF">CSEC_2046</name>
</gene>
<dbReference type="CDD" id="cd16295">
    <property type="entry name" value="TTHA0252-CPSF-like_MBL-fold"/>
    <property type="match status" value="1"/>
</dbReference>
<evidence type="ECO:0000256" key="1">
    <source>
        <dbReference type="ARBA" id="ARBA00022801"/>
    </source>
</evidence>
<reference evidence="4" key="2">
    <citation type="submission" date="2014-09" db="EMBL/GenBank/DDBJ databases">
        <title>Criblamydia sequanensis harbors a mega-plasmid encoding arsenite resistance.</title>
        <authorList>
            <person name="Bertelli C."/>
            <person name="Goesmann A."/>
            <person name="Greub G."/>
        </authorList>
    </citation>
    <scope>NUCLEOTIDE SEQUENCE [LARGE SCALE GENOMIC DNA]</scope>
    <source>
        <strain evidence="4">CRIB-18</strain>
    </source>
</reference>
<dbReference type="SMART" id="SM00849">
    <property type="entry name" value="Lactamase_B"/>
    <property type="match status" value="1"/>
</dbReference>
<dbReference type="Pfam" id="PF07521">
    <property type="entry name" value="RMMBL"/>
    <property type="match status" value="1"/>
</dbReference>
<dbReference type="OrthoDB" id="9803916at2"/>
<evidence type="ECO:0000259" key="3">
    <source>
        <dbReference type="SMART" id="SM01027"/>
    </source>
</evidence>